<evidence type="ECO:0000313" key="13">
    <source>
        <dbReference type="EMBL" id="HIU10355.1"/>
    </source>
</evidence>
<dbReference type="HAMAP" id="MF_01454">
    <property type="entry name" value="GTPase_Obg"/>
    <property type="match status" value="1"/>
</dbReference>
<dbReference type="Pfam" id="PF01018">
    <property type="entry name" value="GTP1_OBG"/>
    <property type="match status" value="1"/>
</dbReference>
<dbReference type="GO" id="GO:0003924">
    <property type="term" value="F:GTPase activity"/>
    <property type="evidence" value="ECO:0007669"/>
    <property type="project" value="UniProtKB-UniRule"/>
</dbReference>
<feature type="binding site" evidence="9">
    <location>
        <position position="192"/>
    </location>
    <ligand>
        <name>Mg(2+)</name>
        <dbReference type="ChEBI" id="CHEBI:18420"/>
    </ligand>
</feature>
<dbReference type="NCBIfam" id="TIGR02729">
    <property type="entry name" value="Obg_CgtA"/>
    <property type="match status" value="1"/>
</dbReference>
<keyword evidence="5 9" id="KW-0547">Nucleotide-binding</keyword>
<dbReference type="NCBIfam" id="TIGR03595">
    <property type="entry name" value="Obg_CgtA_exten"/>
    <property type="match status" value="1"/>
</dbReference>
<dbReference type="GO" id="GO:0005737">
    <property type="term" value="C:cytoplasm"/>
    <property type="evidence" value="ECO:0007669"/>
    <property type="project" value="UniProtKB-SubCell"/>
</dbReference>
<dbReference type="InterPro" id="IPR036726">
    <property type="entry name" value="GTP1_OBG_dom_sf"/>
</dbReference>
<dbReference type="InterPro" id="IPR027417">
    <property type="entry name" value="P-loop_NTPase"/>
</dbReference>
<dbReference type="GO" id="GO:0000287">
    <property type="term" value="F:magnesium ion binding"/>
    <property type="evidence" value="ECO:0007669"/>
    <property type="project" value="InterPro"/>
</dbReference>
<comment type="subcellular location">
    <subcellularLocation>
        <location evidence="9">Cytoplasm</location>
    </subcellularLocation>
</comment>
<keyword evidence="7 9" id="KW-0460">Magnesium</keyword>
<accession>A0A9D1HKF3</accession>
<evidence type="ECO:0000256" key="6">
    <source>
        <dbReference type="ARBA" id="ARBA00022801"/>
    </source>
</evidence>
<evidence type="ECO:0000256" key="9">
    <source>
        <dbReference type="HAMAP-Rule" id="MF_01454"/>
    </source>
</evidence>
<dbReference type="SUPFAM" id="SSF52540">
    <property type="entry name" value="P-loop containing nucleoside triphosphate hydrolases"/>
    <property type="match status" value="1"/>
</dbReference>
<dbReference type="PANTHER" id="PTHR11702:SF31">
    <property type="entry name" value="MITOCHONDRIAL RIBOSOME-ASSOCIATED GTPASE 2"/>
    <property type="match status" value="1"/>
</dbReference>
<dbReference type="PROSITE" id="PS51710">
    <property type="entry name" value="G_OBG"/>
    <property type="match status" value="1"/>
</dbReference>
<dbReference type="EC" id="3.6.5.-" evidence="9"/>
<dbReference type="Gene3D" id="2.70.210.12">
    <property type="entry name" value="GTP1/OBG domain"/>
    <property type="match status" value="1"/>
</dbReference>
<feature type="binding site" evidence="9">
    <location>
        <begin position="165"/>
        <end position="172"/>
    </location>
    <ligand>
        <name>GTP</name>
        <dbReference type="ChEBI" id="CHEBI:37565"/>
    </ligand>
</feature>
<keyword evidence="4 9" id="KW-0479">Metal-binding</keyword>
<keyword evidence="8 9" id="KW-0342">GTP-binding</keyword>
<keyword evidence="6 9" id="KW-0378">Hydrolase</keyword>
<dbReference type="PROSITE" id="PS51883">
    <property type="entry name" value="OBG"/>
    <property type="match status" value="1"/>
</dbReference>
<sequence>MFYDYVKIYVKAGDGGNGIVTFRREKYVPMGGPSGGDGGDGADVVFVADESLTTLVDFKYRQHYKAERGENGMRKNMHGKNGDDLIVKVPVGTIIRDADTGEMLADIIEKDQRVVVARGGRGGRGNARFMSAKNRAPEIAENGEPGEERWLRLELKLLADAALVGLPNAGKSTLISRVTASRPKIADYPFTTLTPNLGVVNLEPGMSFVLADIPGLIEGASDGVGLGHRFLRHVERSRLLLHLVDMSGLAERKPWEEFAIIDKELELYRADLAARQRIIVANKMDMPDAAENLAEFKQRIGKDRNGDNYQIFEISALTGAGLKELMYKVYEILQDTPLPEPAKEDEGRVTVVTTKPEFEINRDPDGVWRVTGEKVEKLVIMTNWEHDDSLRRLQNILTKIGLDAALRTAGAQDGDLVRIADKEFDYAE</sequence>
<comment type="cofactor">
    <cofactor evidence="1 9">
        <name>Mg(2+)</name>
        <dbReference type="ChEBI" id="CHEBI:18420"/>
    </cofactor>
</comment>
<comment type="similarity">
    <text evidence="2 9">Belongs to the TRAFAC class OBG-HflX-like GTPase superfamily. OBG GTPase family.</text>
</comment>
<dbReference type="InterPro" id="IPR006169">
    <property type="entry name" value="GTP1_OBG_dom"/>
</dbReference>
<evidence type="ECO:0000256" key="5">
    <source>
        <dbReference type="ARBA" id="ARBA00022741"/>
    </source>
</evidence>
<feature type="domain" description="OCT" evidence="11">
    <location>
        <begin position="350"/>
        <end position="428"/>
    </location>
</feature>
<dbReference type="PROSITE" id="PS00905">
    <property type="entry name" value="GTP1_OBG"/>
    <property type="match status" value="1"/>
</dbReference>
<protein>
    <recommendedName>
        <fullName evidence="9">GTPase Obg</fullName>
        <ecNumber evidence="9">3.6.5.-</ecNumber>
    </recommendedName>
    <alternativeName>
        <fullName evidence="9">GTP-binding protein Obg</fullName>
    </alternativeName>
</protein>
<dbReference type="SUPFAM" id="SSF82051">
    <property type="entry name" value="Obg GTP-binding protein N-terminal domain"/>
    <property type="match status" value="1"/>
</dbReference>
<reference evidence="13" key="2">
    <citation type="journal article" date="2021" name="PeerJ">
        <title>Extensive microbial diversity within the chicken gut microbiome revealed by metagenomics and culture.</title>
        <authorList>
            <person name="Gilroy R."/>
            <person name="Ravi A."/>
            <person name="Getino M."/>
            <person name="Pursley I."/>
            <person name="Horton D.L."/>
            <person name="Alikhan N.F."/>
            <person name="Baker D."/>
            <person name="Gharbi K."/>
            <person name="Hall N."/>
            <person name="Watson M."/>
            <person name="Adriaenssens E.M."/>
            <person name="Foster-Nyarko E."/>
            <person name="Jarju S."/>
            <person name="Secka A."/>
            <person name="Antonio M."/>
            <person name="Oren A."/>
            <person name="Chaudhuri R.R."/>
            <person name="La Ragione R."/>
            <person name="Hildebrand F."/>
            <person name="Pallen M.J."/>
        </authorList>
    </citation>
    <scope>NUCLEOTIDE SEQUENCE</scope>
    <source>
        <strain evidence="13">2830</strain>
    </source>
</reference>
<feature type="domain" description="Obg" evidence="12">
    <location>
        <begin position="1"/>
        <end position="158"/>
    </location>
</feature>
<organism evidence="13 14">
    <name type="scientific">Candidatus Avidehalobacter gallistercoris</name>
    <dbReference type="NCBI Taxonomy" id="2840694"/>
    <lineage>
        <taxon>Bacteria</taxon>
        <taxon>Bacillati</taxon>
        <taxon>Bacillota</taxon>
        <taxon>Clostridia</taxon>
        <taxon>Eubacteriales</taxon>
        <taxon>Peptococcaceae</taxon>
        <taxon>Peptococcaceae incertae sedis</taxon>
        <taxon>Candidatus Avidehalobacter</taxon>
    </lineage>
</organism>
<dbReference type="CDD" id="cd01898">
    <property type="entry name" value="Obg"/>
    <property type="match status" value="1"/>
</dbReference>
<gene>
    <name evidence="13" type="primary">obgE</name>
    <name evidence="9" type="synonym">obg</name>
    <name evidence="13" type="ORF">IAB00_03800</name>
</gene>
<dbReference type="GO" id="GO:0005525">
    <property type="term" value="F:GTP binding"/>
    <property type="evidence" value="ECO:0007669"/>
    <property type="project" value="UniProtKB-UniRule"/>
</dbReference>
<evidence type="ECO:0000313" key="14">
    <source>
        <dbReference type="Proteomes" id="UP000824124"/>
    </source>
</evidence>
<dbReference type="InterPro" id="IPR031167">
    <property type="entry name" value="G_OBG"/>
</dbReference>
<dbReference type="InterPro" id="IPR006074">
    <property type="entry name" value="GTP1-OBG_CS"/>
</dbReference>
<dbReference type="InterPro" id="IPR014100">
    <property type="entry name" value="GTP-bd_Obg/CgtA"/>
</dbReference>
<comment type="caution">
    <text evidence="13">The sequence shown here is derived from an EMBL/GenBank/DDBJ whole genome shotgun (WGS) entry which is preliminary data.</text>
</comment>
<feature type="binding site" evidence="9">
    <location>
        <begin position="282"/>
        <end position="285"/>
    </location>
    <ligand>
        <name>GTP</name>
        <dbReference type="ChEBI" id="CHEBI:37565"/>
    </ligand>
</feature>
<dbReference type="InterPro" id="IPR036346">
    <property type="entry name" value="GTP-bd_prot_GTP1/OBG_C_sf"/>
</dbReference>
<dbReference type="PRINTS" id="PR00326">
    <property type="entry name" value="GTP1OBG"/>
</dbReference>
<dbReference type="EMBL" id="DVMH01000021">
    <property type="protein sequence ID" value="HIU10355.1"/>
    <property type="molecule type" value="Genomic_DNA"/>
</dbReference>
<evidence type="ECO:0000259" key="11">
    <source>
        <dbReference type="PROSITE" id="PS51881"/>
    </source>
</evidence>
<dbReference type="PROSITE" id="PS51881">
    <property type="entry name" value="OCT"/>
    <property type="match status" value="1"/>
</dbReference>
<dbReference type="Pfam" id="PF09269">
    <property type="entry name" value="DUF1967"/>
    <property type="match status" value="1"/>
</dbReference>
<dbReference type="PIRSF" id="PIRSF002401">
    <property type="entry name" value="GTP_bd_Obg/CgtA"/>
    <property type="match status" value="1"/>
</dbReference>
<evidence type="ECO:0000259" key="12">
    <source>
        <dbReference type="PROSITE" id="PS51883"/>
    </source>
</evidence>
<dbReference type="NCBIfam" id="NF008956">
    <property type="entry name" value="PRK12299.1"/>
    <property type="match status" value="1"/>
</dbReference>
<dbReference type="PANTHER" id="PTHR11702">
    <property type="entry name" value="DEVELOPMENTALLY REGULATED GTP-BINDING PROTEIN-RELATED"/>
    <property type="match status" value="1"/>
</dbReference>
<evidence type="ECO:0000259" key="10">
    <source>
        <dbReference type="PROSITE" id="PS51710"/>
    </source>
</evidence>
<evidence type="ECO:0000256" key="3">
    <source>
        <dbReference type="ARBA" id="ARBA00022490"/>
    </source>
</evidence>
<dbReference type="GO" id="GO:0042254">
    <property type="term" value="P:ribosome biogenesis"/>
    <property type="evidence" value="ECO:0007669"/>
    <property type="project" value="UniProtKB-UniRule"/>
</dbReference>
<keyword evidence="3 9" id="KW-0963">Cytoplasm</keyword>
<name>A0A9D1HKF3_9FIRM</name>
<dbReference type="Gene3D" id="3.40.50.300">
    <property type="entry name" value="P-loop containing nucleotide triphosphate hydrolases"/>
    <property type="match status" value="1"/>
</dbReference>
<dbReference type="AlphaFoldDB" id="A0A9D1HKF3"/>
<dbReference type="NCBIfam" id="NF008954">
    <property type="entry name" value="PRK12296.1"/>
    <property type="match status" value="1"/>
</dbReference>
<feature type="binding site" evidence="9">
    <location>
        <begin position="190"/>
        <end position="194"/>
    </location>
    <ligand>
        <name>GTP</name>
        <dbReference type="ChEBI" id="CHEBI:37565"/>
    </ligand>
</feature>
<dbReference type="NCBIfam" id="NF008955">
    <property type="entry name" value="PRK12297.1"/>
    <property type="match status" value="1"/>
</dbReference>
<comment type="function">
    <text evidence="9">An essential GTPase which binds GTP, GDP and possibly (p)ppGpp with moderate affinity, with high nucleotide exchange rates and a fairly low GTP hydrolysis rate. Plays a role in control of the cell cycle, stress response, ribosome biogenesis and in those bacteria that undergo differentiation, in morphogenesis control.</text>
</comment>
<comment type="subunit">
    <text evidence="9">Monomer.</text>
</comment>
<feature type="binding site" evidence="9">
    <location>
        <position position="172"/>
    </location>
    <ligand>
        <name>Mg(2+)</name>
        <dbReference type="ChEBI" id="CHEBI:18420"/>
    </ligand>
</feature>
<proteinExistence type="inferred from homology"/>
<feature type="domain" description="OBG-type G" evidence="10">
    <location>
        <begin position="159"/>
        <end position="334"/>
    </location>
</feature>
<dbReference type="InterPro" id="IPR015349">
    <property type="entry name" value="OCT_dom"/>
</dbReference>
<dbReference type="Gene3D" id="3.30.300.350">
    <property type="entry name" value="GTP-binding protein OBG, C-terminal domain"/>
    <property type="match status" value="1"/>
</dbReference>
<dbReference type="SUPFAM" id="SSF102741">
    <property type="entry name" value="Obg GTP-binding protein C-terminal domain"/>
    <property type="match status" value="1"/>
</dbReference>
<dbReference type="InterPro" id="IPR045086">
    <property type="entry name" value="OBG_GTPase"/>
</dbReference>
<feature type="binding site" evidence="9">
    <location>
        <begin position="315"/>
        <end position="317"/>
    </location>
    <ligand>
        <name>GTP</name>
        <dbReference type="ChEBI" id="CHEBI:37565"/>
    </ligand>
</feature>
<evidence type="ECO:0000256" key="8">
    <source>
        <dbReference type="ARBA" id="ARBA00023134"/>
    </source>
</evidence>
<evidence type="ECO:0000256" key="4">
    <source>
        <dbReference type="ARBA" id="ARBA00022723"/>
    </source>
</evidence>
<dbReference type="InterPro" id="IPR006073">
    <property type="entry name" value="GTP-bd"/>
</dbReference>
<feature type="binding site" evidence="9">
    <location>
        <begin position="212"/>
        <end position="215"/>
    </location>
    <ligand>
        <name>GTP</name>
        <dbReference type="ChEBI" id="CHEBI:37565"/>
    </ligand>
</feature>
<dbReference type="Proteomes" id="UP000824124">
    <property type="component" value="Unassembled WGS sequence"/>
</dbReference>
<dbReference type="Pfam" id="PF01926">
    <property type="entry name" value="MMR_HSR1"/>
    <property type="match status" value="1"/>
</dbReference>
<evidence type="ECO:0000256" key="1">
    <source>
        <dbReference type="ARBA" id="ARBA00001946"/>
    </source>
</evidence>
<evidence type="ECO:0000256" key="2">
    <source>
        <dbReference type="ARBA" id="ARBA00007699"/>
    </source>
</evidence>
<dbReference type="FunFam" id="2.70.210.12:FF:000001">
    <property type="entry name" value="GTPase Obg"/>
    <property type="match status" value="1"/>
</dbReference>
<reference evidence="13" key="1">
    <citation type="submission" date="2020-10" db="EMBL/GenBank/DDBJ databases">
        <authorList>
            <person name="Gilroy R."/>
        </authorList>
    </citation>
    <scope>NUCLEOTIDE SEQUENCE</scope>
    <source>
        <strain evidence="13">2830</strain>
    </source>
</reference>
<evidence type="ECO:0000256" key="7">
    <source>
        <dbReference type="ARBA" id="ARBA00022842"/>
    </source>
</evidence>